<sequence>MDCIKIFPSENFQPDKIVCFDSNRIVIDHKGEDNRCEEHQIQLPQQHQAQYEQQQAQLDHPYCGMKKFFRQEICSCLIISLIVIGLPIAIMLMLINLPRLSNHRDVRQQNYILLAFGLPFSIVISVSTVYGLFRLIRKFRSENNLHQTGDSNNRYENSFEFDQNFDDVGENANEPRLYTLVTEIMSKKPPSLSLHHSFSD</sequence>
<evidence type="ECO:0000313" key="3">
    <source>
        <dbReference type="EnsemblMetazoa" id="KAF7489496.1"/>
    </source>
</evidence>
<reference evidence="3" key="3">
    <citation type="submission" date="2022-06" db="UniProtKB">
        <authorList>
            <consortium name="EnsemblMetazoa"/>
        </authorList>
    </citation>
    <scope>IDENTIFICATION</scope>
</reference>
<dbReference type="OrthoDB" id="6516596at2759"/>
<proteinExistence type="predicted"/>
<gene>
    <name evidence="2" type="ORF">SSS_6464</name>
</gene>
<keyword evidence="1" id="KW-1133">Transmembrane helix</keyword>
<dbReference type="EMBL" id="WVUK01000064">
    <property type="protein sequence ID" value="KAF7489496.1"/>
    <property type="molecule type" value="Genomic_DNA"/>
</dbReference>
<evidence type="ECO:0000256" key="1">
    <source>
        <dbReference type="SAM" id="Phobius"/>
    </source>
</evidence>
<reference evidence="2" key="2">
    <citation type="submission" date="2020-01" db="EMBL/GenBank/DDBJ databases">
        <authorList>
            <person name="Korhonen P.K.K."/>
            <person name="Guangxu M.G."/>
            <person name="Wang T.W."/>
            <person name="Stroehlein A.J.S."/>
            <person name="Young N.D."/>
            <person name="Ang C.-S.A."/>
            <person name="Fernando D.W.F."/>
            <person name="Lu H.L."/>
            <person name="Taylor S.T."/>
            <person name="Ehtesham M.E.M."/>
            <person name="Najaraj S.H.N."/>
            <person name="Harsha G.H.G."/>
            <person name="Madugundu A.M."/>
            <person name="Renuse S.R."/>
            <person name="Holt D.H."/>
            <person name="Pandey A.P."/>
            <person name="Papenfuss A.P."/>
            <person name="Gasser R.B.G."/>
            <person name="Fischer K.F."/>
        </authorList>
    </citation>
    <scope>NUCLEOTIDE SEQUENCE</scope>
    <source>
        <strain evidence="2">SSS_KF_BRIS2020</strain>
    </source>
</reference>
<dbReference type="EnsemblMetazoa" id="SSS_6464s_mrna">
    <property type="protein sequence ID" value="KAF7489496.1"/>
    <property type="gene ID" value="SSS_6464"/>
</dbReference>
<keyword evidence="4" id="KW-1185">Reference proteome</keyword>
<organism evidence="2">
    <name type="scientific">Sarcoptes scabiei</name>
    <name type="common">Itch mite</name>
    <name type="synonym">Acarus scabiei</name>
    <dbReference type="NCBI Taxonomy" id="52283"/>
    <lineage>
        <taxon>Eukaryota</taxon>
        <taxon>Metazoa</taxon>
        <taxon>Ecdysozoa</taxon>
        <taxon>Arthropoda</taxon>
        <taxon>Chelicerata</taxon>
        <taxon>Arachnida</taxon>
        <taxon>Acari</taxon>
        <taxon>Acariformes</taxon>
        <taxon>Sarcoptiformes</taxon>
        <taxon>Astigmata</taxon>
        <taxon>Psoroptidia</taxon>
        <taxon>Sarcoptoidea</taxon>
        <taxon>Sarcoptidae</taxon>
        <taxon>Sarcoptinae</taxon>
        <taxon>Sarcoptes</taxon>
    </lineage>
</organism>
<feature type="transmembrane region" description="Helical" evidence="1">
    <location>
        <begin position="111"/>
        <end position="133"/>
    </location>
</feature>
<protein>
    <submittedName>
        <fullName evidence="2 3">Uncharacterized protein</fullName>
    </submittedName>
</protein>
<dbReference type="AlphaFoldDB" id="A0A834VAG2"/>
<reference evidence="4" key="1">
    <citation type="journal article" date="2020" name="PLoS Negl. Trop. Dis.">
        <title>High-quality nuclear genome for Sarcoptes scabiei-A critical resource for a neglected parasite.</title>
        <authorList>
            <person name="Korhonen P.K."/>
            <person name="Gasser R.B."/>
            <person name="Ma G."/>
            <person name="Wang T."/>
            <person name="Stroehlein A.J."/>
            <person name="Young N.D."/>
            <person name="Ang C.S."/>
            <person name="Fernando D.D."/>
            <person name="Lu H.C."/>
            <person name="Taylor S."/>
            <person name="Reynolds S.L."/>
            <person name="Mofiz E."/>
            <person name="Najaraj S.H."/>
            <person name="Gowda H."/>
            <person name="Madugundu A."/>
            <person name="Renuse S."/>
            <person name="Holt D."/>
            <person name="Pandey A."/>
            <person name="Papenfuss A.T."/>
            <person name="Fischer K."/>
        </authorList>
    </citation>
    <scope>NUCLEOTIDE SEQUENCE [LARGE SCALE GENOMIC DNA]</scope>
</reference>
<accession>A0A834VAG2</accession>
<name>A0A834VAG2_SARSC</name>
<dbReference type="Proteomes" id="UP000070412">
    <property type="component" value="Unassembled WGS sequence"/>
</dbReference>
<feature type="transmembrane region" description="Helical" evidence="1">
    <location>
        <begin position="73"/>
        <end position="95"/>
    </location>
</feature>
<evidence type="ECO:0000313" key="4">
    <source>
        <dbReference type="Proteomes" id="UP000070412"/>
    </source>
</evidence>
<keyword evidence="1" id="KW-0812">Transmembrane</keyword>
<evidence type="ECO:0000313" key="2">
    <source>
        <dbReference type="EMBL" id="KAF7489496.1"/>
    </source>
</evidence>
<keyword evidence="1" id="KW-0472">Membrane</keyword>